<feature type="domain" description="HTH merR-type" evidence="2">
    <location>
        <begin position="5"/>
        <end position="74"/>
    </location>
</feature>
<dbReference type="InterPro" id="IPR009061">
    <property type="entry name" value="DNA-bd_dom_put_sf"/>
</dbReference>
<dbReference type="OrthoDB" id="1894615at2"/>
<dbReference type="Proteomes" id="UP000316968">
    <property type="component" value="Chromosome"/>
</dbReference>
<proteinExistence type="predicted"/>
<protein>
    <submittedName>
        <fullName evidence="3">MerR family transcriptional regulator</fullName>
    </submittedName>
</protein>
<dbReference type="InterPro" id="IPR047057">
    <property type="entry name" value="MerR_fam"/>
</dbReference>
<dbReference type="PANTHER" id="PTHR30204">
    <property type="entry name" value="REDOX-CYCLING DRUG-SENSING TRANSCRIPTIONAL ACTIVATOR SOXR"/>
    <property type="match status" value="1"/>
</dbReference>
<dbReference type="Gene3D" id="1.10.1660.10">
    <property type="match status" value="1"/>
</dbReference>
<dbReference type="SMART" id="SM00422">
    <property type="entry name" value="HTH_MERR"/>
    <property type="match status" value="1"/>
</dbReference>
<dbReference type="InterPro" id="IPR000551">
    <property type="entry name" value="MerR-type_HTH_dom"/>
</dbReference>
<dbReference type="KEGG" id="saca:FFV09_09560"/>
<dbReference type="CDD" id="cd01106">
    <property type="entry name" value="HTH_TipAL-Mta"/>
    <property type="match status" value="1"/>
</dbReference>
<dbReference type="EMBL" id="CP041217">
    <property type="protein sequence ID" value="QDH21075.1"/>
    <property type="molecule type" value="Genomic_DNA"/>
</dbReference>
<evidence type="ECO:0000256" key="1">
    <source>
        <dbReference type="ARBA" id="ARBA00023125"/>
    </source>
</evidence>
<dbReference type="Pfam" id="PF13411">
    <property type="entry name" value="MerR_1"/>
    <property type="match status" value="1"/>
</dbReference>
<gene>
    <name evidence="3" type="ORF">FFV09_09560</name>
</gene>
<keyword evidence="4" id="KW-1185">Reference proteome</keyword>
<dbReference type="PANTHER" id="PTHR30204:SF90">
    <property type="entry name" value="HTH-TYPE TRANSCRIPTIONAL ACTIVATOR MTA"/>
    <property type="match status" value="1"/>
</dbReference>
<evidence type="ECO:0000313" key="3">
    <source>
        <dbReference type="EMBL" id="QDH21075.1"/>
    </source>
</evidence>
<dbReference type="GO" id="GO:0003700">
    <property type="term" value="F:DNA-binding transcription factor activity"/>
    <property type="evidence" value="ECO:0007669"/>
    <property type="project" value="InterPro"/>
</dbReference>
<keyword evidence="1" id="KW-0238">DNA-binding</keyword>
<dbReference type="RefSeq" id="WP_141447622.1">
    <property type="nucleotide sequence ID" value="NZ_CP041217.1"/>
</dbReference>
<name>A0A4Y6UYI3_SACBS</name>
<dbReference type="PRINTS" id="PR00040">
    <property type="entry name" value="HTHMERR"/>
</dbReference>
<dbReference type="PROSITE" id="PS50937">
    <property type="entry name" value="HTH_MERR_2"/>
    <property type="match status" value="1"/>
</dbReference>
<dbReference type="SUPFAM" id="SSF46955">
    <property type="entry name" value="Putative DNA-binding domain"/>
    <property type="match status" value="1"/>
</dbReference>
<organism evidence="3 4">
    <name type="scientific">Saccharibacillus brassicae</name>
    <dbReference type="NCBI Taxonomy" id="2583377"/>
    <lineage>
        <taxon>Bacteria</taxon>
        <taxon>Bacillati</taxon>
        <taxon>Bacillota</taxon>
        <taxon>Bacilli</taxon>
        <taxon>Bacillales</taxon>
        <taxon>Paenibacillaceae</taxon>
        <taxon>Saccharibacillus</taxon>
    </lineage>
</organism>
<reference evidence="3 4" key="1">
    <citation type="submission" date="2019-06" db="EMBL/GenBank/DDBJ databases">
        <title>Saccharibacillus brassicae sp. nov., an endophytic bacterium isolated from Chinese cabbage seeds (Brassica pekinensis).</title>
        <authorList>
            <person name="Jiang L."/>
            <person name="Lee J."/>
            <person name="Kim S.W."/>
        </authorList>
    </citation>
    <scope>NUCLEOTIDE SEQUENCE [LARGE SCALE GENOMIC DNA]</scope>
    <source>
        <strain evidence="4">KCTC 43072 / ATSA2</strain>
    </source>
</reference>
<evidence type="ECO:0000259" key="2">
    <source>
        <dbReference type="PROSITE" id="PS50937"/>
    </source>
</evidence>
<dbReference type="PROSITE" id="PS00552">
    <property type="entry name" value="HTH_MERR_1"/>
    <property type="match status" value="1"/>
</dbReference>
<accession>A0A4Y6UYI3</accession>
<dbReference type="GO" id="GO:0003677">
    <property type="term" value="F:DNA binding"/>
    <property type="evidence" value="ECO:0007669"/>
    <property type="project" value="UniProtKB-KW"/>
</dbReference>
<evidence type="ECO:0000313" key="4">
    <source>
        <dbReference type="Proteomes" id="UP000316968"/>
    </source>
</evidence>
<sequence length="254" mass="28483">MDSRTYKVGELARRSGVSVAALHYYEELGLLKPERHPDSGYRLYGPADLVRLQEIAVLKAMGFKLSAIGDLPAGSDGPREQSWKSALLRQSQQIESRMEELAAMRKLIESSLFSIEVNGEVVLEDMADFVRQLGDFDASRKGEARRAFFSDEELRRLPQPVETGPQAEAWAALLRGVRANLHRPPDAPESLELAHALLEYAEGAFGGDERLLERYWTFVRPEPGEPARAYGLDDEASAYIEAITDEYMRRRGGQ</sequence>
<dbReference type="AlphaFoldDB" id="A0A4Y6UYI3"/>